<sequence>MAKSISKAMTQAVEEFKTSPEMRNLNVEFGQEAFIKNFELYEGRIARRFLELDLGFFEKEDDVEVRPSNAVVDLSFDELTSGPSKPTAEPTAEVPKPVWEPKAAESDPTPPFEVEILE</sequence>
<evidence type="ECO:0000256" key="1">
    <source>
        <dbReference type="SAM" id="MobiDB-lite"/>
    </source>
</evidence>
<organism evidence="2 3">
    <name type="scientific">Cocos nucifera</name>
    <name type="common">Coconut palm</name>
    <dbReference type="NCBI Taxonomy" id="13894"/>
    <lineage>
        <taxon>Eukaryota</taxon>
        <taxon>Viridiplantae</taxon>
        <taxon>Streptophyta</taxon>
        <taxon>Embryophyta</taxon>
        <taxon>Tracheophyta</taxon>
        <taxon>Spermatophyta</taxon>
        <taxon>Magnoliopsida</taxon>
        <taxon>Liliopsida</taxon>
        <taxon>Arecaceae</taxon>
        <taxon>Arecoideae</taxon>
        <taxon>Cocoseae</taxon>
        <taxon>Attaleinae</taxon>
        <taxon>Cocos</taxon>
    </lineage>
</organism>
<dbReference type="AlphaFoldDB" id="A0A8K0IP38"/>
<dbReference type="Proteomes" id="UP000797356">
    <property type="component" value="Chromosome 10"/>
</dbReference>
<protein>
    <submittedName>
        <fullName evidence="2">Uncharacterized protein</fullName>
    </submittedName>
</protein>
<comment type="caution">
    <text evidence="2">The sequence shown here is derived from an EMBL/GenBank/DDBJ whole genome shotgun (WGS) entry which is preliminary data.</text>
</comment>
<gene>
    <name evidence="2" type="ORF">COCNU_10G008920</name>
</gene>
<reference evidence="2" key="2">
    <citation type="submission" date="2019-07" db="EMBL/GenBank/DDBJ databases">
        <authorList>
            <person name="Yang Y."/>
            <person name="Bocs S."/>
            <person name="Baudouin L."/>
        </authorList>
    </citation>
    <scope>NUCLEOTIDE SEQUENCE</scope>
    <source>
        <tissue evidence="2">Spear leaf of Hainan Tall coconut</tissue>
    </source>
</reference>
<reference evidence="2" key="1">
    <citation type="journal article" date="2017" name="Gigascience">
        <title>The genome draft of coconut (Cocos nucifera).</title>
        <authorList>
            <person name="Xiao Y."/>
            <person name="Xu P."/>
            <person name="Fan H."/>
            <person name="Baudouin L."/>
            <person name="Xia W."/>
            <person name="Bocs S."/>
            <person name="Xu J."/>
            <person name="Li Q."/>
            <person name="Guo A."/>
            <person name="Zhou L."/>
            <person name="Li J."/>
            <person name="Wu Y."/>
            <person name="Ma Z."/>
            <person name="Armero A."/>
            <person name="Issali A.E."/>
            <person name="Liu N."/>
            <person name="Peng M."/>
            <person name="Yang Y."/>
        </authorList>
    </citation>
    <scope>NUCLEOTIDE SEQUENCE</scope>
    <source>
        <tissue evidence="2">Spear leaf of Hainan Tall coconut</tissue>
    </source>
</reference>
<name>A0A8K0IP38_COCNU</name>
<evidence type="ECO:0000313" key="3">
    <source>
        <dbReference type="Proteomes" id="UP000797356"/>
    </source>
</evidence>
<feature type="region of interest" description="Disordered" evidence="1">
    <location>
        <begin position="77"/>
        <end position="118"/>
    </location>
</feature>
<evidence type="ECO:0000313" key="2">
    <source>
        <dbReference type="EMBL" id="KAG1362673.1"/>
    </source>
</evidence>
<dbReference type="EMBL" id="CM017881">
    <property type="protein sequence ID" value="KAG1362673.1"/>
    <property type="molecule type" value="Genomic_DNA"/>
</dbReference>
<proteinExistence type="predicted"/>
<accession>A0A8K0IP38</accession>
<keyword evidence="3" id="KW-1185">Reference proteome</keyword>